<dbReference type="RefSeq" id="WP_377021488.1">
    <property type="nucleotide sequence ID" value="NZ_JBHLTS010000017.1"/>
</dbReference>
<dbReference type="PANTHER" id="PTHR42852">
    <property type="entry name" value="THIOL:DISULFIDE INTERCHANGE PROTEIN DSBE"/>
    <property type="match status" value="1"/>
</dbReference>
<feature type="signal peptide" evidence="5">
    <location>
        <begin position="1"/>
        <end position="18"/>
    </location>
</feature>
<dbReference type="InterPro" id="IPR000866">
    <property type="entry name" value="AhpC/TSA"/>
</dbReference>
<reference evidence="7 8" key="1">
    <citation type="submission" date="2024-09" db="EMBL/GenBank/DDBJ databases">
        <authorList>
            <person name="Sun Q."/>
            <person name="Mori K."/>
        </authorList>
    </citation>
    <scope>NUCLEOTIDE SEQUENCE [LARGE SCALE GENOMIC DNA]</scope>
    <source>
        <strain evidence="7 8">NCAIM B.02415</strain>
    </source>
</reference>
<dbReference type="InterPro" id="IPR036249">
    <property type="entry name" value="Thioredoxin-like_sf"/>
</dbReference>
<accession>A0ABV6L2P5</accession>
<proteinExistence type="predicted"/>
<feature type="chain" id="PRO_5046476666" evidence="5">
    <location>
        <begin position="19"/>
        <end position="380"/>
    </location>
</feature>
<keyword evidence="8" id="KW-1185">Reference proteome</keyword>
<organism evidence="7 8">
    <name type="scientific">Mucilaginibacter angelicae</name>
    <dbReference type="NCBI Taxonomy" id="869718"/>
    <lineage>
        <taxon>Bacteria</taxon>
        <taxon>Pseudomonadati</taxon>
        <taxon>Bacteroidota</taxon>
        <taxon>Sphingobacteriia</taxon>
        <taxon>Sphingobacteriales</taxon>
        <taxon>Sphingobacteriaceae</taxon>
        <taxon>Mucilaginibacter</taxon>
    </lineage>
</organism>
<evidence type="ECO:0000256" key="5">
    <source>
        <dbReference type="SAM" id="SignalP"/>
    </source>
</evidence>
<dbReference type="SUPFAM" id="SSF52833">
    <property type="entry name" value="Thioredoxin-like"/>
    <property type="match status" value="1"/>
</dbReference>
<dbReference type="PROSITE" id="PS00194">
    <property type="entry name" value="THIOREDOXIN_1"/>
    <property type="match status" value="1"/>
</dbReference>
<evidence type="ECO:0000259" key="6">
    <source>
        <dbReference type="PROSITE" id="PS51352"/>
    </source>
</evidence>
<keyword evidence="2" id="KW-0201">Cytochrome c-type biogenesis</keyword>
<protein>
    <submittedName>
        <fullName evidence="7">Redoxin domain-containing protein</fullName>
    </submittedName>
</protein>
<gene>
    <name evidence="7" type="ORF">ACFFGT_05410</name>
</gene>
<evidence type="ECO:0000256" key="3">
    <source>
        <dbReference type="ARBA" id="ARBA00023157"/>
    </source>
</evidence>
<evidence type="ECO:0000313" key="7">
    <source>
        <dbReference type="EMBL" id="MFC0513624.1"/>
    </source>
</evidence>
<evidence type="ECO:0000256" key="4">
    <source>
        <dbReference type="ARBA" id="ARBA00023284"/>
    </source>
</evidence>
<evidence type="ECO:0000256" key="1">
    <source>
        <dbReference type="ARBA" id="ARBA00004196"/>
    </source>
</evidence>
<comment type="subcellular location">
    <subcellularLocation>
        <location evidence="1">Cell envelope</location>
    </subcellularLocation>
</comment>
<dbReference type="Proteomes" id="UP001589828">
    <property type="component" value="Unassembled WGS sequence"/>
</dbReference>
<dbReference type="InterPro" id="IPR050553">
    <property type="entry name" value="Thioredoxin_ResA/DsbE_sf"/>
</dbReference>
<dbReference type="InterPro" id="IPR017937">
    <property type="entry name" value="Thioredoxin_CS"/>
</dbReference>
<keyword evidence="5" id="KW-0732">Signal</keyword>
<dbReference type="Pfam" id="PF00578">
    <property type="entry name" value="AhpC-TSA"/>
    <property type="match status" value="1"/>
</dbReference>
<evidence type="ECO:0000256" key="2">
    <source>
        <dbReference type="ARBA" id="ARBA00022748"/>
    </source>
</evidence>
<dbReference type="Pfam" id="PF14289">
    <property type="entry name" value="DUF4369"/>
    <property type="match status" value="1"/>
</dbReference>
<dbReference type="CDD" id="cd02966">
    <property type="entry name" value="TlpA_like_family"/>
    <property type="match status" value="1"/>
</dbReference>
<dbReference type="InterPro" id="IPR013766">
    <property type="entry name" value="Thioredoxin_domain"/>
</dbReference>
<feature type="domain" description="Thioredoxin" evidence="6">
    <location>
        <begin position="236"/>
        <end position="380"/>
    </location>
</feature>
<dbReference type="Gene3D" id="3.40.30.10">
    <property type="entry name" value="Glutaredoxin"/>
    <property type="match status" value="1"/>
</dbReference>
<evidence type="ECO:0000313" key="8">
    <source>
        <dbReference type="Proteomes" id="UP001589828"/>
    </source>
</evidence>
<keyword evidence="4" id="KW-0676">Redox-active center</keyword>
<comment type="caution">
    <text evidence="7">The sequence shown here is derived from an EMBL/GenBank/DDBJ whole genome shotgun (WGS) entry which is preliminary data.</text>
</comment>
<dbReference type="InterPro" id="IPR025380">
    <property type="entry name" value="DUF4369"/>
</dbReference>
<name>A0ABV6L2P5_9SPHI</name>
<dbReference type="PANTHER" id="PTHR42852:SF6">
    <property type="entry name" value="THIOL:DISULFIDE INTERCHANGE PROTEIN DSBE"/>
    <property type="match status" value="1"/>
</dbReference>
<keyword evidence="3" id="KW-1015">Disulfide bond</keyword>
<sequence>MKKLFLLTLCLIPALAMAQDTFTVNGNVKGLKNGDKIYLFYQLDDQQKLDSAIVQNGDFRFAGSVPHAVQATICLNKNPLISRAAPGEKLDFFHFYIEAGKINLKAADSLEHITVSGSQINDEAGQFKTLRQPIEDKFTALNKEYDATPDSLKTTKFIDDLKSREKQYIHELTVAGLEFAKTHPKSYISLLTLQQASTDTIVSADAASAYSNMSPQLKNTPVGKSIPMLLASFSRTKIGSQAIGFEQATPEGKTVRLSDFKGKYVLVDFWASWCGPCRAENPNVLAAYNKYKEKGFTIVGVSLDNPGKKDAWMKAIADDKLPWIQVSDLKGWNNTAALQYGVRSIPANFLIDPSGKIIAKGLRAEGLNNKLAELFDGGGK</sequence>
<dbReference type="PROSITE" id="PS51352">
    <property type="entry name" value="THIOREDOXIN_2"/>
    <property type="match status" value="1"/>
</dbReference>
<dbReference type="EMBL" id="JBHLTS010000017">
    <property type="protein sequence ID" value="MFC0513624.1"/>
    <property type="molecule type" value="Genomic_DNA"/>
</dbReference>